<dbReference type="RefSeq" id="WP_170230929.1">
    <property type="nucleotide sequence ID" value="NZ_BJYC01000001.1"/>
</dbReference>
<dbReference type="Proteomes" id="UP000199081">
    <property type="component" value="Unassembled WGS sequence"/>
</dbReference>
<dbReference type="InterPro" id="IPR003416">
    <property type="entry name" value="MgtC/SapB/SrpB/YhiD_fam"/>
</dbReference>
<evidence type="ECO:0000256" key="3">
    <source>
        <dbReference type="ARBA" id="ARBA00022475"/>
    </source>
</evidence>
<keyword evidence="6 7" id="KW-0472">Membrane</keyword>
<dbReference type="GO" id="GO:0005886">
    <property type="term" value="C:plasma membrane"/>
    <property type="evidence" value="ECO:0007669"/>
    <property type="project" value="UniProtKB-SubCell"/>
</dbReference>
<dbReference type="Pfam" id="PF02308">
    <property type="entry name" value="MgtC"/>
    <property type="match status" value="1"/>
</dbReference>
<reference evidence="10" key="1">
    <citation type="submission" date="2016-10" db="EMBL/GenBank/DDBJ databases">
        <authorList>
            <person name="Varghese N."/>
            <person name="Submissions S."/>
        </authorList>
    </citation>
    <scope>NUCLEOTIDE SEQUENCE [LARGE SCALE GENOMIC DNA]</scope>
    <source>
        <strain evidence="10">DSM 19183</strain>
    </source>
</reference>
<keyword evidence="5 7" id="KW-1133">Transmembrane helix</keyword>
<protein>
    <submittedName>
        <fullName evidence="9">Putative Mg2+ transporter-C (MgtC) family protein</fullName>
    </submittedName>
</protein>
<evidence type="ECO:0000256" key="2">
    <source>
        <dbReference type="ARBA" id="ARBA00009298"/>
    </source>
</evidence>
<evidence type="ECO:0000259" key="8">
    <source>
        <dbReference type="Pfam" id="PF02308"/>
    </source>
</evidence>
<feature type="domain" description="MgtC/SapB/SrpB/YhiD N-terminal" evidence="8">
    <location>
        <begin position="12"/>
        <end position="147"/>
    </location>
</feature>
<dbReference type="PRINTS" id="PR01837">
    <property type="entry name" value="MGTCSAPBPROT"/>
</dbReference>
<evidence type="ECO:0000256" key="5">
    <source>
        <dbReference type="ARBA" id="ARBA00022989"/>
    </source>
</evidence>
<evidence type="ECO:0000256" key="7">
    <source>
        <dbReference type="SAM" id="Phobius"/>
    </source>
</evidence>
<keyword evidence="10" id="KW-1185">Reference proteome</keyword>
<feature type="transmembrane region" description="Helical" evidence="7">
    <location>
        <begin position="80"/>
        <end position="98"/>
    </location>
</feature>
<feature type="transmembrane region" description="Helical" evidence="7">
    <location>
        <begin position="6"/>
        <end position="25"/>
    </location>
</feature>
<accession>A0A1H7F0L2</accession>
<dbReference type="PANTHER" id="PTHR33778">
    <property type="entry name" value="PROTEIN MGTC"/>
    <property type="match status" value="1"/>
</dbReference>
<gene>
    <name evidence="9" type="ORF">SAMN04488099_101134</name>
</gene>
<dbReference type="PANTHER" id="PTHR33778:SF1">
    <property type="entry name" value="MAGNESIUM TRANSPORTER YHID-RELATED"/>
    <property type="match status" value="1"/>
</dbReference>
<dbReference type="EMBL" id="FNZU01000001">
    <property type="protein sequence ID" value="SEK19384.1"/>
    <property type="molecule type" value="Genomic_DNA"/>
</dbReference>
<evidence type="ECO:0000313" key="10">
    <source>
        <dbReference type="Proteomes" id="UP000199081"/>
    </source>
</evidence>
<dbReference type="AlphaFoldDB" id="A0A1H7F0L2"/>
<comment type="similarity">
    <text evidence="2">Belongs to the MgtC/SapB family.</text>
</comment>
<dbReference type="STRING" id="426702.SAMN04488099_101134"/>
<sequence length="237" mass="26085">MEFTQIELFLRLILAAVVGGVIGYERELKGRDAGIRTHTLVSLGAAIITMTQLEASRWVLNFAIDNPDFSTILSSDITRLTAQIVNGIGFLGAGTIIVSRRTVTGLTTAASIWAVASLGIAVGMGYYFMAITSTFIMLIVLRLLKGLFKIDSTKQLEIQYKNRDATLAYLMETFKANNITVVSTDHSITYLEDGSSICEDMYTLHLPAQFNMIHFISQVGDYEDILKINTIKTTPGN</sequence>
<evidence type="ECO:0000313" key="9">
    <source>
        <dbReference type="EMBL" id="SEK19384.1"/>
    </source>
</evidence>
<proteinExistence type="inferred from homology"/>
<dbReference type="InterPro" id="IPR049177">
    <property type="entry name" value="MgtC_SapB_SrpB_YhiD_N"/>
</dbReference>
<name>A0A1H7F0L2_9LACT</name>
<organism evidence="9 10">
    <name type="scientific">Alkalibacterium pelagium</name>
    <dbReference type="NCBI Taxonomy" id="426702"/>
    <lineage>
        <taxon>Bacteria</taxon>
        <taxon>Bacillati</taxon>
        <taxon>Bacillota</taxon>
        <taxon>Bacilli</taxon>
        <taxon>Lactobacillales</taxon>
        <taxon>Carnobacteriaceae</taxon>
        <taxon>Alkalibacterium</taxon>
    </lineage>
</organism>
<keyword evidence="3" id="KW-1003">Cell membrane</keyword>
<evidence type="ECO:0000256" key="4">
    <source>
        <dbReference type="ARBA" id="ARBA00022692"/>
    </source>
</evidence>
<evidence type="ECO:0000256" key="1">
    <source>
        <dbReference type="ARBA" id="ARBA00004651"/>
    </source>
</evidence>
<evidence type="ECO:0000256" key="6">
    <source>
        <dbReference type="ARBA" id="ARBA00023136"/>
    </source>
</evidence>
<keyword evidence="4 7" id="KW-0812">Transmembrane</keyword>
<comment type="subcellular location">
    <subcellularLocation>
        <location evidence="1">Cell membrane</location>
        <topology evidence="1">Multi-pass membrane protein</topology>
    </subcellularLocation>
</comment>